<dbReference type="AlphaFoldDB" id="A0A0E9QBQ8"/>
<protein>
    <submittedName>
        <fullName evidence="1">Uncharacterized protein</fullName>
    </submittedName>
</protein>
<sequence length="43" mass="4770">MCACMHLYVCMCAYMQHLIIGVAGTHINSVVNCGFSSYNLKQN</sequence>
<dbReference type="EMBL" id="GBXM01094832">
    <property type="protein sequence ID" value="JAH13745.1"/>
    <property type="molecule type" value="Transcribed_RNA"/>
</dbReference>
<organism evidence="1">
    <name type="scientific">Anguilla anguilla</name>
    <name type="common">European freshwater eel</name>
    <name type="synonym">Muraena anguilla</name>
    <dbReference type="NCBI Taxonomy" id="7936"/>
    <lineage>
        <taxon>Eukaryota</taxon>
        <taxon>Metazoa</taxon>
        <taxon>Chordata</taxon>
        <taxon>Craniata</taxon>
        <taxon>Vertebrata</taxon>
        <taxon>Euteleostomi</taxon>
        <taxon>Actinopterygii</taxon>
        <taxon>Neopterygii</taxon>
        <taxon>Teleostei</taxon>
        <taxon>Anguilliformes</taxon>
        <taxon>Anguillidae</taxon>
        <taxon>Anguilla</taxon>
    </lineage>
</organism>
<evidence type="ECO:0000313" key="1">
    <source>
        <dbReference type="EMBL" id="JAH13745.1"/>
    </source>
</evidence>
<accession>A0A0E9QBQ8</accession>
<proteinExistence type="predicted"/>
<reference evidence="1" key="1">
    <citation type="submission" date="2014-11" db="EMBL/GenBank/DDBJ databases">
        <authorList>
            <person name="Amaro Gonzalez C."/>
        </authorList>
    </citation>
    <scope>NUCLEOTIDE SEQUENCE</scope>
</reference>
<name>A0A0E9QBQ8_ANGAN</name>
<reference evidence="1" key="2">
    <citation type="journal article" date="2015" name="Fish Shellfish Immunol.">
        <title>Early steps in the European eel (Anguilla anguilla)-Vibrio vulnificus interaction in the gills: Role of the RtxA13 toxin.</title>
        <authorList>
            <person name="Callol A."/>
            <person name="Pajuelo D."/>
            <person name="Ebbesson L."/>
            <person name="Teles M."/>
            <person name="MacKenzie S."/>
            <person name="Amaro C."/>
        </authorList>
    </citation>
    <scope>NUCLEOTIDE SEQUENCE</scope>
</reference>